<evidence type="ECO:0000313" key="3">
    <source>
        <dbReference type="Proteomes" id="UP000019487"/>
    </source>
</evidence>
<dbReference type="EMBL" id="AYSA01000053">
    <property type="protein sequence ID" value="ESZ98101.1"/>
    <property type="molecule type" value="Genomic_DNA"/>
</dbReference>
<dbReference type="Proteomes" id="UP000019487">
    <property type="component" value="Unassembled WGS sequence"/>
</dbReference>
<dbReference type="AlphaFoldDB" id="W9CQH7"/>
<sequence>MQHLNYISIHERETLPTSRKSPSPPRKSPTSSRENGVNIAELFSLPPHPQFSEKGAEELLLSQNMVEIVDMGWKEWVAYPFAISTRREVPGVDVDAHRRTRLLYEFMATMCEIWIGAGISMKGFALRGLMGFRGWRGAMERWLRVMRRSMCRVQKKTE</sequence>
<accession>W9CQH7</accession>
<evidence type="ECO:0000313" key="2">
    <source>
        <dbReference type="EMBL" id="ESZ98101.1"/>
    </source>
</evidence>
<gene>
    <name evidence="2" type="ORF">SBOR_1480</name>
</gene>
<reference evidence="2 3" key="1">
    <citation type="journal article" date="2014" name="Genome Announc.">
        <title>Draft genome sequence of Sclerotinia borealis, a psychrophilic plant pathogenic fungus.</title>
        <authorList>
            <person name="Mardanov A.V."/>
            <person name="Beletsky A.V."/>
            <person name="Kadnikov V.V."/>
            <person name="Ignatov A.N."/>
            <person name="Ravin N.V."/>
        </authorList>
    </citation>
    <scope>NUCLEOTIDE SEQUENCE [LARGE SCALE GENOMIC DNA]</scope>
    <source>
        <strain evidence="3">F-4157</strain>
    </source>
</reference>
<evidence type="ECO:0000256" key="1">
    <source>
        <dbReference type="SAM" id="MobiDB-lite"/>
    </source>
</evidence>
<organism evidence="2 3">
    <name type="scientific">Sclerotinia borealis (strain F-4128)</name>
    <dbReference type="NCBI Taxonomy" id="1432307"/>
    <lineage>
        <taxon>Eukaryota</taxon>
        <taxon>Fungi</taxon>
        <taxon>Dikarya</taxon>
        <taxon>Ascomycota</taxon>
        <taxon>Pezizomycotina</taxon>
        <taxon>Leotiomycetes</taxon>
        <taxon>Helotiales</taxon>
        <taxon>Sclerotiniaceae</taxon>
        <taxon>Sclerotinia</taxon>
    </lineage>
</organism>
<dbReference type="HOGENOM" id="CLU_1670412_0_0_1"/>
<keyword evidence="3" id="KW-1185">Reference proteome</keyword>
<comment type="caution">
    <text evidence="2">The sequence shown here is derived from an EMBL/GenBank/DDBJ whole genome shotgun (WGS) entry which is preliminary data.</text>
</comment>
<proteinExistence type="predicted"/>
<feature type="region of interest" description="Disordered" evidence="1">
    <location>
        <begin position="11"/>
        <end position="34"/>
    </location>
</feature>
<protein>
    <submittedName>
        <fullName evidence="2">Uncharacterized protein</fullName>
    </submittedName>
</protein>
<name>W9CQH7_SCLBF</name>